<dbReference type="OrthoDB" id="6631088at2"/>
<proteinExistence type="predicted"/>
<dbReference type="KEGG" id="brb:EH207_02275"/>
<protein>
    <submittedName>
        <fullName evidence="1">Uncharacterized protein</fullName>
    </submittedName>
</protein>
<name>A0A4P8QKV1_9GAMM</name>
<evidence type="ECO:0000313" key="2">
    <source>
        <dbReference type="Proteomes" id="UP000299580"/>
    </source>
</evidence>
<dbReference type="EMBL" id="CP034035">
    <property type="protein sequence ID" value="QCR07478.1"/>
    <property type="molecule type" value="Genomic_DNA"/>
</dbReference>
<gene>
    <name evidence="1" type="ORF">EH207_02275</name>
</gene>
<organism evidence="1 2">
    <name type="scientific">Brenneria rubrifaciens</name>
    <dbReference type="NCBI Taxonomy" id="55213"/>
    <lineage>
        <taxon>Bacteria</taxon>
        <taxon>Pseudomonadati</taxon>
        <taxon>Pseudomonadota</taxon>
        <taxon>Gammaproteobacteria</taxon>
        <taxon>Enterobacterales</taxon>
        <taxon>Pectobacteriaceae</taxon>
        <taxon>Brenneria</taxon>
    </lineage>
</organism>
<evidence type="ECO:0000313" key="1">
    <source>
        <dbReference type="EMBL" id="QCR07478.1"/>
    </source>
</evidence>
<sequence length="68" mass="7399">MAIAMAPVPASTLGYSDIALTHADTSTTLLQVLPGSVVYLPIGDATAYLKAITDRLNFHLRNIRLEWE</sequence>
<reference evidence="1 2" key="1">
    <citation type="submission" date="2018-11" db="EMBL/GenBank/DDBJ databases">
        <title>Genome sequences of Brenneria nigrifluens and Brenneria rubrifaciens.</title>
        <authorList>
            <person name="Poret-Peterson A.T."/>
            <person name="McClean A.E."/>
            <person name="Kluepfel D.A."/>
        </authorList>
    </citation>
    <scope>NUCLEOTIDE SEQUENCE [LARGE SCALE GENOMIC DNA]</scope>
    <source>
        <strain evidence="1 2">6D370</strain>
    </source>
</reference>
<dbReference type="AlphaFoldDB" id="A0A4P8QKV1"/>
<dbReference type="RefSeq" id="WP_137712552.1">
    <property type="nucleotide sequence ID" value="NZ_CP034035.1"/>
</dbReference>
<accession>A0A4P8QKV1</accession>
<keyword evidence="2" id="KW-1185">Reference proteome</keyword>
<dbReference type="Proteomes" id="UP000299580">
    <property type="component" value="Chromosome"/>
</dbReference>